<dbReference type="InterPro" id="IPR048254">
    <property type="entry name" value="CDP_ALCOHOL_P_TRANSF_CS"/>
</dbReference>
<dbReference type="HOGENOM" id="CLU_080384_1_2_2"/>
<keyword evidence="2" id="KW-0812">Transmembrane</keyword>
<keyword evidence="2" id="KW-0444">Lipid biosynthesis</keyword>
<dbReference type="PROSITE" id="PS00379">
    <property type="entry name" value="CDP_ALCOHOL_P_TRANSF"/>
    <property type="match status" value="1"/>
</dbReference>
<feature type="binding site" evidence="2">
    <location>
        <position position="64"/>
    </location>
    <ligand>
        <name>Mg(2+)</name>
        <dbReference type="ChEBI" id="CHEBI:18420"/>
        <label>1</label>
    </ligand>
</feature>
<keyword evidence="2" id="KW-0443">Lipid metabolism</keyword>
<gene>
    <name evidence="4" type="ordered locus">Mfer_0753</name>
</gene>
<keyword evidence="2" id="KW-0479">Metal-binding</keyword>
<evidence type="ECO:0000256" key="3">
    <source>
        <dbReference type="RuleBase" id="RU003750"/>
    </source>
</evidence>
<dbReference type="NCBIfam" id="NF040950">
    <property type="entry name" value="archin_ph_syn"/>
    <property type="match status" value="1"/>
</dbReference>
<name>E3GZ20_METFV</name>
<accession>E3GZ20</accession>
<keyword evidence="2" id="KW-0464">Manganese</keyword>
<dbReference type="Pfam" id="PF01066">
    <property type="entry name" value="CDP-OH_P_transf"/>
    <property type="match status" value="1"/>
</dbReference>
<feature type="binding site" evidence="2">
    <location>
        <position position="61"/>
    </location>
    <ligand>
        <name>Mg(2+)</name>
        <dbReference type="ChEBI" id="CHEBI:18420"/>
        <label>2</label>
    </ligand>
</feature>
<dbReference type="InterPro" id="IPR044270">
    <property type="entry name" value="AIP_synthase"/>
</dbReference>
<dbReference type="Proteomes" id="UP000002315">
    <property type="component" value="Chromosome"/>
</dbReference>
<comment type="similarity">
    <text evidence="2 3">Belongs to the CDP-alcohol phosphatidyltransferase class-I family.</text>
</comment>
<feature type="binding site" evidence="2">
    <location>
        <position position="82"/>
    </location>
    <ligand>
        <name>Mg(2+)</name>
        <dbReference type="ChEBI" id="CHEBI:18420"/>
        <label>1</label>
    </ligand>
</feature>
<evidence type="ECO:0000256" key="1">
    <source>
        <dbReference type="ARBA" id="ARBA00022679"/>
    </source>
</evidence>
<dbReference type="EMBL" id="CP002278">
    <property type="protein sequence ID" value="ADP77552.1"/>
    <property type="molecule type" value="Genomic_DNA"/>
</dbReference>
<evidence type="ECO:0000313" key="4">
    <source>
        <dbReference type="EMBL" id="ADP77552.1"/>
    </source>
</evidence>
<keyword evidence="2" id="KW-0472">Membrane</keyword>
<keyword evidence="2" id="KW-1003">Cell membrane</keyword>
<evidence type="ECO:0000256" key="2">
    <source>
        <dbReference type="HAMAP-Rule" id="MF_02242"/>
    </source>
</evidence>
<comment type="subcellular location">
    <subcellularLocation>
        <location evidence="2">Cell membrane</location>
        <topology evidence="2">Multi-pass membrane protein</topology>
    </subcellularLocation>
</comment>
<dbReference type="Gene3D" id="1.20.120.1760">
    <property type="match status" value="1"/>
</dbReference>
<keyword evidence="2" id="KW-1208">Phospholipid metabolism</keyword>
<dbReference type="InterPro" id="IPR000462">
    <property type="entry name" value="CDP-OH_P_trans"/>
</dbReference>
<dbReference type="EC" id="2.7.8.39" evidence="2"/>
<organism evidence="4 5">
    <name type="scientific">Methanothermus fervidus (strain ATCC 43054 / DSM 2088 / JCM 10308 / V24 S)</name>
    <dbReference type="NCBI Taxonomy" id="523846"/>
    <lineage>
        <taxon>Archaea</taxon>
        <taxon>Methanobacteriati</taxon>
        <taxon>Methanobacteriota</taxon>
        <taxon>Methanomada group</taxon>
        <taxon>Methanobacteria</taxon>
        <taxon>Methanobacteriales</taxon>
        <taxon>Methanothermaceae</taxon>
        <taxon>Methanothermus</taxon>
    </lineage>
</organism>
<feature type="transmembrane region" description="Helical" evidence="2">
    <location>
        <begin position="21"/>
        <end position="42"/>
    </location>
</feature>
<protein>
    <recommendedName>
        <fullName evidence="2">Archaetidylinositol phosphate synthase</fullName>
        <shortName evidence="2">AIP synthase</shortName>
        <ecNumber evidence="2">2.7.8.39</ecNumber>
    </recommendedName>
</protein>
<dbReference type="GO" id="GO:0016780">
    <property type="term" value="F:phosphotransferase activity, for other substituted phosphate groups"/>
    <property type="evidence" value="ECO:0007669"/>
    <property type="project" value="UniProtKB-UniRule"/>
</dbReference>
<dbReference type="OrthoDB" id="9904at2157"/>
<comment type="pathway">
    <text evidence="2">Lipid metabolism; phospholipid metabolism.</text>
</comment>
<proteinExistence type="inferred from homology"/>
<dbReference type="InterPro" id="IPR043130">
    <property type="entry name" value="CDP-OH_PTrfase_TM_dom"/>
</dbReference>
<dbReference type="GO" id="GO:0000287">
    <property type="term" value="F:magnesium ion binding"/>
    <property type="evidence" value="ECO:0007669"/>
    <property type="project" value="UniProtKB-UniRule"/>
</dbReference>
<reference evidence="4 5" key="1">
    <citation type="journal article" date="2010" name="Stand. Genomic Sci.">
        <title>Complete genome sequence of Methanothermus fervidus type strain (V24S).</title>
        <authorList>
            <person name="Anderson I."/>
            <person name="Djao O.D."/>
            <person name="Misra M."/>
            <person name="Chertkov O."/>
            <person name="Nolan M."/>
            <person name="Lucas S."/>
            <person name="Lapidus A."/>
            <person name="Del Rio T.G."/>
            <person name="Tice H."/>
            <person name="Cheng J.F."/>
            <person name="Tapia R."/>
            <person name="Han C."/>
            <person name="Goodwin L."/>
            <person name="Pitluck S."/>
            <person name="Liolios K."/>
            <person name="Ivanova N."/>
            <person name="Mavromatis K."/>
            <person name="Mikhailova N."/>
            <person name="Pati A."/>
            <person name="Brambilla E."/>
            <person name="Chen A."/>
            <person name="Palaniappan K."/>
            <person name="Land M."/>
            <person name="Hauser L."/>
            <person name="Chang Y.J."/>
            <person name="Jeffries C.D."/>
            <person name="Sikorski J."/>
            <person name="Spring S."/>
            <person name="Rohde M."/>
            <person name="Eichinger K."/>
            <person name="Huber H."/>
            <person name="Wirth R."/>
            <person name="Goker M."/>
            <person name="Detter J.C."/>
            <person name="Woyke T."/>
            <person name="Bristow J."/>
            <person name="Eisen J.A."/>
            <person name="Markowitz V."/>
            <person name="Hugenholtz P."/>
            <person name="Klenk H.P."/>
            <person name="Kyrpides N.C."/>
        </authorList>
    </citation>
    <scope>NUCLEOTIDE SEQUENCE [LARGE SCALE GENOMIC DNA]</scope>
    <source>
        <strain evidence="5">ATCC 43054 / DSM 2088 / JCM 10308 / V24 S</strain>
    </source>
</reference>
<keyword evidence="2" id="KW-0460">Magnesium</keyword>
<comment type="catalytic activity">
    <reaction evidence="2">
        <text>CDP-2,3-bis-O-(phytanyl)-sn-glycerol + 1D-myo-inositol 3-phosphate = saturated 1-archaetidyl-1D-myo-inositol 3-phosphate + CMP + H(+)</text>
        <dbReference type="Rhea" id="RHEA:36823"/>
        <dbReference type="ChEBI" id="CHEBI:15378"/>
        <dbReference type="ChEBI" id="CHEBI:58401"/>
        <dbReference type="ChEBI" id="CHEBI:60377"/>
        <dbReference type="ChEBI" id="CHEBI:74004"/>
        <dbReference type="ChEBI" id="CHEBI:74006"/>
        <dbReference type="EC" id="2.7.8.39"/>
    </reaction>
</comment>
<dbReference type="InterPro" id="IPR054868">
    <property type="entry name" value="archin_ph_syn"/>
</dbReference>
<dbReference type="HAMAP" id="MF_02242">
    <property type="entry name" value="AIP_synthase"/>
    <property type="match status" value="1"/>
</dbReference>
<dbReference type="AlphaFoldDB" id="E3GZ20"/>
<keyword evidence="5" id="KW-1185">Reference proteome</keyword>
<keyword evidence="1 2" id="KW-0808">Transferase</keyword>
<dbReference type="STRING" id="523846.Mfer_0753"/>
<feature type="active site" description="Proton acceptor" evidence="2">
    <location>
        <position position="86"/>
    </location>
</feature>
<comment type="function">
    <text evidence="2">Catalyzes the formation of archaetidylinositol phosphate (AIP) from CDP-archaeol (CDP-ArOH or CDP-2,3-bis-(O-phytanyl)-sn-glycerol) and 1L-myo-inositol 1-phosphate (IP or 1D-myo-inositol 3-phosphate). AIP is a precursor of archaetidyl-myo-inositol (AI), an ether-type inositol phospholipid ubiquitously distributed in archaea membranes and essential for glycolipid biosynthesis in archaea.</text>
</comment>
<dbReference type="GO" id="GO:0008654">
    <property type="term" value="P:phospholipid biosynthetic process"/>
    <property type="evidence" value="ECO:0007669"/>
    <property type="project" value="UniProtKB-UniRule"/>
</dbReference>
<feature type="binding site" evidence="2">
    <location>
        <position position="86"/>
    </location>
    <ligand>
        <name>Mg(2+)</name>
        <dbReference type="ChEBI" id="CHEBI:18420"/>
        <label>2</label>
    </ligand>
</feature>
<sequence length="189" mass="21400">MLSKIKKEMNQMIKPIAERTNLHPDYITILGFILALIAGYLFATKNLFFAAIVLGISGFLDMLDGAVARIKFRPTPFGEFLDSVMDRFSDAAIVLGITFGGFINWILGIFLLHSFFTISYVRAKSESIGVNCEIGIAERPERLIIIFIASILGEFVNLKIMTIFMIFLLLISYITVFQRIHHTWKAVKK</sequence>
<evidence type="ECO:0000313" key="5">
    <source>
        <dbReference type="Proteomes" id="UP000002315"/>
    </source>
</evidence>
<dbReference type="UniPathway" id="UPA00085"/>
<comment type="cofactor">
    <cofactor evidence="2">
        <name>Mn(2+)</name>
        <dbReference type="ChEBI" id="CHEBI:29035"/>
    </cofactor>
    <cofactor evidence="2">
        <name>Mg(2+)</name>
        <dbReference type="ChEBI" id="CHEBI:18420"/>
    </cofactor>
    <text evidence="2">Binds 2 Mg(2+) or Mn(2+) ions per subunit.</text>
</comment>
<feature type="transmembrane region" description="Helical" evidence="2">
    <location>
        <begin position="48"/>
        <end position="70"/>
    </location>
</feature>
<dbReference type="GO" id="GO:0005886">
    <property type="term" value="C:plasma membrane"/>
    <property type="evidence" value="ECO:0007669"/>
    <property type="project" value="UniProtKB-SubCell"/>
</dbReference>
<feature type="binding site" evidence="2">
    <location>
        <position position="82"/>
    </location>
    <ligand>
        <name>Mg(2+)</name>
        <dbReference type="ChEBI" id="CHEBI:18420"/>
        <label>2</label>
    </ligand>
</feature>
<keyword evidence="2" id="KW-1133">Transmembrane helix</keyword>
<feature type="transmembrane region" description="Helical" evidence="2">
    <location>
        <begin position="160"/>
        <end position="180"/>
    </location>
</feature>
<dbReference type="KEGG" id="mfv:Mfer_0753"/>
<feature type="binding site" evidence="2">
    <location>
        <position position="61"/>
    </location>
    <ligand>
        <name>Mg(2+)</name>
        <dbReference type="ChEBI" id="CHEBI:18420"/>
        <label>1</label>
    </ligand>
</feature>
<feature type="transmembrane region" description="Helical" evidence="2">
    <location>
        <begin position="91"/>
        <end position="116"/>
    </location>
</feature>